<keyword evidence="2" id="KW-1185">Reference proteome</keyword>
<gene>
    <name evidence="1" type="ORF">HPB50_005189</name>
</gene>
<dbReference type="Proteomes" id="UP000821845">
    <property type="component" value="Chromosome 5"/>
</dbReference>
<evidence type="ECO:0000313" key="2">
    <source>
        <dbReference type="Proteomes" id="UP000821845"/>
    </source>
</evidence>
<reference evidence="1" key="1">
    <citation type="submission" date="2020-05" db="EMBL/GenBank/DDBJ databases">
        <title>Large-scale comparative analyses of tick genomes elucidate their genetic diversity and vector capacities.</title>
        <authorList>
            <person name="Jia N."/>
            <person name="Wang J."/>
            <person name="Shi W."/>
            <person name="Du L."/>
            <person name="Sun Y."/>
            <person name="Zhan W."/>
            <person name="Jiang J."/>
            <person name="Wang Q."/>
            <person name="Zhang B."/>
            <person name="Ji P."/>
            <person name="Sakyi L.B."/>
            <person name="Cui X."/>
            <person name="Yuan T."/>
            <person name="Jiang B."/>
            <person name="Yang W."/>
            <person name="Lam T.T.-Y."/>
            <person name="Chang Q."/>
            <person name="Ding S."/>
            <person name="Wang X."/>
            <person name="Zhu J."/>
            <person name="Ruan X."/>
            <person name="Zhao L."/>
            <person name="Wei J."/>
            <person name="Que T."/>
            <person name="Du C."/>
            <person name="Cheng J."/>
            <person name="Dai P."/>
            <person name="Han X."/>
            <person name="Huang E."/>
            <person name="Gao Y."/>
            <person name="Liu J."/>
            <person name="Shao H."/>
            <person name="Ye R."/>
            <person name="Li L."/>
            <person name="Wei W."/>
            <person name="Wang X."/>
            <person name="Wang C."/>
            <person name="Yang T."/>
            <person name="Huo Q."/>
            <person name="Li W."/>
            <person name="Guo W."/>
            <person name="Chen H."/>
            <person name="Zhou L."/>
            <person name="Ni X."/>
            <person name="Tian J."/>
            <person name="Zhou Y."/>
            <person name="Sheng Y."/>
            <person name="Liu T."/>
            <person name="Pan Y."/>
            <person name="Xia L."/>
            <person name="Li J."/>
            <person name="Zhao F."/>
            <person name="Cao W."/>
        </authorList>
    </citation>
    <scope>NUCLEOTIDE SEQUENCE</scope>
    <source>
        <strain evidence="1">Hyas-2018</strain>
    </source>
</reference>
<name>A0ACB7S6N4_HYAAI</name>
<sequence length="134" mass="14954">MRCRTSGMNGPRITSVPHDPLDQHPGLPTALLAKCKGMHWSNASSHLRATNEAFVAEEFSAQPPFPADTTQSLDGRKVRGLWTQVRRLCHRKELGRVVRYFDHALLELSPLKVLAAGGLHPSFEDIAMLALKYR</sequence>
<accession>A0ACB7S6N4</accession>
<comment type="caution">
    <text evidence="1">The sequence shown here is derived from an EMBL/GenBank/DDBJ whole genome shotgun (WGS) entry which is preliminary data.</text>
</comment>
<dbReference type="EMBL" id="CM023485">
    <property type="protein sequence ID" value="KAH6929711.1"/>
    <property type="molecule type" value="Genomic_DNA"/>
</dbReference>
<protein>
    <submittedName>
        <fullName evidence="1">Uncharacterized protein</fullName>
    </submittedName>
</protein>
<organism evidence="1 2">
    <name type="scientific">Hyalomma asiaticum</name>
    <name type="common">Tick</name>
    <dbReference type="NCBI Taxonomy" id="266040"/>
    <lineage>
        <taxon>Eukaryota</taxon>
        <taxon>Metazoa</taxon>
        <taxon>Ecdysozoa</taxon>
        <taxon>Arthropoda</taxon>
        <taxon>Chelicerata</taxon>
        <taxon>Arachnida</taxon>
        <taxon>Acari</taxon>
        <taxon>Parasitiformes</taxon>
        <taxon>Ixodida</taxon>
        <taxon>Ixodoidea</taxon>
        <taxon>Ixodidae</taxon>
        <taxon>Hyalomminae</taxon>
        <taxon>Hyalomma</taxon>
    </lineage>
</organism>
<evidence type="ECO:0000313" key="1">
    <source>
        <dbReference type="EMBL" id="KAH6929711.1"/>
    </source>
</evidence>
<proteinExistence type="predicted"/>